<reference evidence="3 4" key="1">
    <citation type="submission" date="2017-06" db="EMBL/GenBank/DDBJ databases">
        <title>Neisseria chenwenguii sp. nov., isolated from the intestinal contents of Tibetan Plateau Pika in Yushu, Qinghai Province, China.</title>
        <authorList>
            <person name="Zhang G."/>
        </authorList>
    </citation>
    <scope>NUCLEOTIDE SEQUENCE [LARGE SCALE GENOMIC DNA]</scope>
    <source>
        <strain evidence="3 4">10023</strain>
    </source>
</reference>
<evidence type="ECO:0000256" key="1">
    <source>
        <dbReference type="PIRSR" id="PIRSR000027-1"/>
    </source>
</evidence>
<name>A0A220S2W0_9NEIS</name>
<dbReference type="AlphaFoldDB" id="A0A220S2W0"/>
<dbReference type="Proteomes" id="UP000198238">
    <property type="component" value="Chromosome"/>
</dbReference>
<keyword evidence="1" id="KW-0479">Metal-binding</keyword>
<dbReference type="GO" id="GO:0005506">
    <property type="term" value="F:iron ion binding"/>
    <property type="evidence" value="ECO:0007669"/>
    <property type="project" value="InterPro"/>
</dbReference>
<evidence type="ECO:0000256" key="2">
    <source>
        <dbReference type="PIRSR" id="PIRSR000027-2"/>
    </source>
</evidence>
<evidence type="ECO:0000313" key="4">
    <source>
        <dbReference type="Proteomes" id="UP000198238"/>
    </source>
</evidence>
<feature type="binding site" description="axial binding residue" evidence="1">
    <location>
        <position position="141"/>
    </location>
    <ligand>
        <name>heme c</name>
        <dbReference type="ChEBI" id="CHEBI:61717"/>
    </ligand>
    <ligandPart>
        <name>Fe</name>
        <dbReference type="ChEBI" id="CHEBI:18248"/>
    </ligandPart>
</feature>
<dbReference type="GO" id="GO:0042597">
    <property type="term" value="C:periplasmic space"/>
    <property type="evidence" value="ECO:0007669"/>
    <property type="project" value="InterPro"/>
</dbReference>
<dbReference type="Gene3D" id="1.20.120.10">
    <property type="entry name" value="Cytochrome c/b562"/>
    <property type="match status" value="1"/>
</dbReference>
<dbReference type="GO" id="GO:0022900">
    <property type="term" value="P:electron transport chain"/>
    <property type="evidence" value="ECO:0007669"/>
    <property type="project" value="InterPro"/>
</dbReference>
<dbReference type="RefSeq" id="WP_089036526.1">
    <property type="nucleotide sequence ID" value="NZ_CP022278.1"/>
</dbReference>
<dbReference type="KEGG" id="nei:BG910_08840"/>
<dbReference type="InterPro" id="IPR010980">
    <property type="entry name" value="Cyt_c/b562"/>
</dbReference>
<gene>
    <name evidence="3" type="ORF">BG910_08840</name>
</gene>
<protein>
    <submittedName>
        <fullName evidence="3">Cytochrome C</fullName>
    </submittedName>
</protein>
<dbReference type="PROSITE" id="PS51009">
    <property type="entry name" value="CYTCII"/>
    <property type="match status" value="1"/>
</dbReference>
<dbReference type="InterPro" id="IPR015984">
    <property type="entry name" value="Cyt_c_prime_subgr"/>
</dbReference>
<dbReference type="GO" id="GO:0009055">
    <property type="term" value="F:electron transfer activity"/>
    <property type="evidence" value="ECO:0007669"/>
    <property type="project" value="InterPro"/>
</dbReference>
<accession>A0A220S2W0</accession>
<dbReference type="InterPro" id="IPR002321">
    <property type="entry name" value="Cyt_c_II"/>
</dbReference>
<dbReference type="Pfam" id="PF01322">
    <property type="entry name" value="Cytochrom_C_2"/>
    <property type="match status" value="1"/>
</dbReference>
<comment type="PTM">
    <text evidence="2">Binds 1 heme group per subunit.</text>
</comment>
<dbReference type="SUPFAM" id="SSF47175">
    <property type="entry name" value="Cytochromes"/>
    <property type="match status" value="1"/>
</dbReference>
<dbReference type="OrthoDB" id="5520910at2"/>
<dbReference type="PIRSF" id="PIRSF000027">
    <property type="entry name" value="Cytc_c_prime"/>
    <property type="match status" value="1"/>
</dbReference>
<keyword evidence="2" id="KW-0349">Heme</keyword>
<organism evidence="3 4">
    <name type="scientific">Neisseria chenwenguii</name>
    <dbReference type="NCBI Taxonomy" id="1853278"/>
    <lineage>
        <taxon>Bacteria</taxon>
        <taxon>Pseudomonadati</taxon>
        <taxon>Pseudomonadota</taxon>
        <taxon>Betaproteobacteria</taxon>
        <taxon>Neisseriales</taxon>
        <taxon>Neisseriaceae</taxon>
        <taxon>Neisseria</taxon>
    </lineage>
</organism>
<sequence>MKTSIFLTLAALALTACSGGTTKAKGPISEERSAAFKSMMPEFSEMGKMVKGETAYEVEKFKKAAAVFAESSKEPFKHFQSDPQGNGEALPAIWQDQAKFKAEEDKFRQAVEKLNTAAQGGNLEEIKAAYGEAGASCKSCHKSYRMPD</sequence>
<dbReference type="InterPro" id="IPR012127">
    <property type="entry name" value="Cyt_c_prime"/>
</dbReference>
<dbReference type="PROSITE" id="PS51257">
    <property type="entry name" value="PROKAR_LIPOPROTEIN"/>
    <property type="match status" value="1"/>
</dbReference>
<keyword evidence="1" id="KW-0408">Iron</keyword>
<proteinExistence type="predicted"/>
<dbReference type="EMBL" id="CP022278">
    <property type="protein sequence ID" value="ASK27831.1"/>
    <property type="molecule type" value="Genomic_DNA"/>
</dbReference>
<evidence type="ECO:0000313" key="3">
    <source>
        <dbReference type="EMBL" id="ASK27831.1"/>
    </source>
</evidence>
<keyword evidence="4" id="KW-1185">Reference proteome</keyword>
<dbReference type="PRINTS" id="PR00608">
    <property type="entry name" value="CYTCHROMECII"/>
</dbReference>
<dbReference type="GO" id="GO:0020037">
    <property type="term" value="F:heme binding"/>
    <property type="evidence" value="ECO:0007669"/>
    <property type="project" value="InterPro"/>
</dbReference>
<feature type="binding site" description="covalent" evidence="2">
    <location>
        <position position="140"/>
    </location>
    <ligand>
        <name>heme c</name>
        <dbReference type="ChEBI" id="CHEBI:61717"/>
    </ligand>
</feature>
<feature type="binding site" description="covalent" evidence="2">
    <location>
        <position position="137"/>
    </location>
    <ligand>
        <name>heme c</name>
        <dbReference type="ChEBI" id="CHEBI:61717"/>
    </ligand>
</feature>